<dbReference type="OMA" id="HWVVELM"/>
<name>A0A9R1PE99_TRITD</name>
<dbReference type="InterPro" id="IPR044785">
    <property type="entry name" value="RopGAP1-5"/>
</dbReference>
<dbReference type="EMBL" id="LT934114">
    <property type="protein sequence ID" value="VAH41195.1"/>
    <property type="molecule type" value="Genomic_DNA"/>
</dbReference>
<feature type="compositionally biased region" description="Low complexity" evidence="2">
    <location>
        <begin position="20"/>
        <end position="34"/>
    </location>
</feature>
<dbReference type="PROSITE" id="PS50238">
    <property type="entry name" value="RHOGAP"/>
    <property type="match status" value="1"/>
</dbReference>
<feature type="compositionally biased region" description="Polar residues" evidence="2">
    <location>
        <begin position="1"/>
        <end position="11"/>
    </location>
</feature>
<protein>
    <submittedName>
        <fullName evidence="5">Uncharacterized protein</fullName>
    </submittedName>
</protein>
<dbReference type="GO" id="GO:0005096">
    <property type="term" value="F:GTPase activator activity"/>
    <property type="evidence" value="ECO:0007669"/>
    <property type="project" value="UniProtKB-KW"/>
</dbReference>
<evidence type="ECO:0000313" key="6">
    <source>
        <dbReference type="Proteomes" id="UP000324705"/>
    </source>
</evidence>
<evidence type="ECO:0000256" key="1">
    <source>
        <dbReference type="ARBA" id="ARBA00022468"/>
    </source>
</evidence>
<dbReference type="Pfam" id="PF00620">
    <property type="entry name" value="RhoGAP"/>
    <property type="match status" value="1"/>
</dbReference>
<dbReference type="InterPro" id="IPR008936">
    <property type="entry name" value="Rho_GTPase_activation_prot"/>
</dbReference>
<dbReference type="PROSITE" id="PS50108">
    <property type="entry name" value="CRIB"/>
    <property type="match status" value="1"/>
</dbReference>
<dbReference type="InterPro" id="IPR000198">
    <property type="entry name" value="RhoGAP_dom"/>
</dbReference>
<reference evidence="5 6" key="1">
    <citation type="submission" date="2017-09" db="EMBL/GenBank/DDBJ databases">
        <authorList>
            <consortium name="International Durum Wheat Genome Sequencing Consortium (IDWGSC)"/>
            <person name="Milanesi L."/>
        </authorList>
    </citation>
    <scope>NUCLEOTIDE SEQUENCE [LARGE SCALE GENOMIC DNA]</scope>
    <source>
        <strain evidence="6">cv. Svevo</strain>
    </source>
</reference>
<dbReference type="Gene3D" id="1.10.555.10">
    <property type="entry name" value="Rho GTPase activation protein"/>
    <property type="match status" value="1"/>
</dbReference>
<evidence type="ECO:0000313" key="5">
    <source>
        <dbReference type="EMBL" id="VAH41195.1"/>
    </source>
</evidence>
<evidence type="ECO:0000256" key="2">
    <source>
        <dbReference type="SAM" id="MobiDB-lite"/>
    </source>
</evidence>
<dbReference type="SMART" id="SM00285">
    <property type="entry name" value="PBD"/>
    <property type="match status" value="1"/>
</dbReference>
<dbReference type="SUPFAM" id="SSF48350">
    <property type="entry name" value="GTPase activation domain, GAP"/>
    <property type="match status" value="1"/>
</dbReference>
<feature type="domain" description="CRIB" evidence="3">
    <location>
        <begin position="121"/>
        <end position="134"/>
    </location>
</feature>
<organism evidence="5 6">
    <name type="scientific">Triticum turgidum subsp. durum</name>
    <name type="common">Durum wheat</name>
    <name type="synonym">Triticum durum</name>
    <dbReference type="NCBI Taxonomy" id="4567"/>
    <lineage>
        <taxon>Eukaryota</taxon>
        <taxon>Viridiplantae</taxon>
        <taxon>Streptophyta</taxon>
        <taxon>Embryophyta</taxon>
        <taxon>Tracheophyta</taxon>
        <taxon>Spermatophyta</taxon>
        <taxon>Magnoliopsida</taxon>
        <taxon>Liliopsida</taxon>
        <taxon>Poales</taxon>
        <taxon>Poaceae</taxon>
        <taxon>BOP clade</taxon>
        <taxon>Pooideae</taxon>
        <taxon>Triticodae</taxon>
        <taxon>Triticeae</taxon>
        <taxon>Triticinae</taxon>
        <taxon>Triticum</taxon>
    </lineage>
</organism>
<evidence type="ECO:0000259" key="3">
    <source>
        <dbReference type="PROSITE" id="PS50108"/>
    </source>
</evidence>
<feature type="region of interest" description="Disordered" evidence="2">
    <location>
        <begin position="1"/>
        <end position="55"/>
    </location>
</feature>
<dbReference type="InterPro" id="IPR000095">
    <property type="entry name" value="CRIB_dom"/>
</dbReference>
<dbReference type="PANTHER" id="PTHR23177:SF56">
    <property type="entry name" value="OS07G0408500 PROTEIN"/>
    <property type="match status" value="1"/>
</dbReference>
<feature type="domain" description="Rho-GAP" evidence="4">
    <location>
        <begin position="169"/>
        <end position="347"/>
    </location>
</feature>
<keyword evidence="6" id="KW-1185">Reference proteome</keyword>
<dbReference type="SMART" id="SM00324">
    <property type="entry name" value="RhoGAP"/>
    <property type="match status" value="1"/>
</dbReference>
<dbReference type="InterPro" id="IPR036936">
    <property type="entry name" value="CRIB_dom_sf"/>
</dbReference>
<dbReference type="PANTHER" id="PTHR23177">
    <property type="entry name" value="MKIAA1688 PROTEIN"/>
    <property type="match status" value="1"/>
</dbReference>
<gene>
    <name evidence="5" type="ORF">TRITD_2Bv1G019800</name>
</gene>
<proteinExistence type="predicted"/>
<feature type="compositionally biased region" description="Low complexity" evidence="2">
    <location>
        <begin position="352"/>
        <end position="363"/>
    </location>
</feature>
<evidence type="ECO:0000259" key="4">
    <source>
        <dbReference type="PROSITE" id="PS50238"/>
    </source>
</evidence>
<keyword evidence="1" id="KW-0343">GTPase activation</keyword>
<feature type="region of interest" description="Disordered" evidence="2">
    <location>
        <begin position="349"/>
        <end position="410"/>
    </location>
</feature>
<dbReference type="Gene3D" id="3.90.810.10">
    <property type="entry name" value="CRIB domain"/>
    <property type="match status" value="1"/>
</dbReference>
<dbReference type="AlphaFoldDB" id="A0A9R1PE99"/>
<dbReference type="CDD" id="cd00132">
    <property type="entry name" value="CRIB"/>
    <property type="match status" value="1"/>
</dbReference>
<sequence>MLPTTSIQNRTAAALPPHSPTHSLPPSSAQLSSAREPAGTTAAHTPQEEEEEEAAMGEVVLISRPGDGCGGVGERKADQQERQGQVLELLLAALRKSVALPCQMADADDPAAGAGAWGMDIGWPTDVRHVAHVTFDRLQGFLGLPVEFELQIPCPAPSASASVFGVSPESMQCGYDDRGNSVPKILLLMQERLYSQDGLKAEGIFRITPENSQEEHVREQLNRGVVPDDIDVHCLASLIKAWFRELPEGVLDSLSPEQVLNCNTEEQCVELVSHIPVTHAALLSWVVELMADVVEEEESNKMNARNITMVFAPNMTQMSDPLTALMHAVQVMNLLKTLVLKTLREREEDEGSYSTFSSSPTLSDGLDEVDREHDQGDGNDSGTEKYGDDSSESSKSVDKANNLITDSEQLIGSSRRHTSFEFRLPCTINNDDDDKYPSLNDIEEGFLRRLEWQEVSKGGDEKDEGSIFFTSTKDAEQLSSSETISESCRVSDQTSSTEDAVGTNSIEPTMQVATRTETTSEKATNAKEVS</sequence>
<dbReference type="GO" id="GO:0007165">
    <property type="term" value="P:signal transduction"/>
    <property type="evidence" value="ECO:0007669"/>
    <property type="project" value="InterPro"/>
</dbReference>
<feature type="region of interest" description="Disordered" evidence="2">
    <location>
        <begin position="456"/>
        <end position="530"/>
    </location>
</feature>
<feature type="compositionally biased region" description="Basic and acidic residues" evidence="2">
    <location>
        <begin position="368"/>
        <end position="388"/>
    </location>
</feature>
<feature type="compositionally biased region" description="Polar residues" evidence="2">
    <location>
        <begin position="468"/>
        <end position="523"/>
    </location>
</feature>
<dbReference type="CDD" id="cd00159">
    <property type="entry name" value="RhoGAP"/>
    <property type="match status" value="1"/>
</dbReference>
<dbReference type="Proteomes" id="UP000324705">
    <property type="component" value="Chromosome 2B"/>
</dbReference>
<dbReference type="Gramene" id="TRITD2Bv1G019800.1">
    <property type="protein sequence ID" value="TRITD2Bv1G019800.1"/>
    <property type="gene ID" value="TRITD2Bv1G019800"/>
</dbReference>
<accession>A0A9R1PE99</accession>